<feature type="chain" id="PRO_5029546831" description="Outer membrane beta-barrel protein" evidence="1">
    <location>
        <begin position="25"/>
        <end position="251"/>
    </location>
</feature>
<dbReference type="RefSeq" id="WP_163286981.1">
    <property type="nucleotide sequence ID" value="NZ_JAAGVY010000059.1"/>
</dbReference>
<name>A0A7K3WWV0_9FLAO</name>
<evidence type="ECO:0000313" key="3">
    <source>
        <dbReference type="Proteomes" id="UP000486602"/>
    </source>
</evidence>
<keyword evidence="3" id="KW-1185">Reference proteome</keyword>
<evidence type="ECO:0000313" key="2">
    <source>
        <dbReference type="EMBL" id="NEN25531.1"/>
    </source>
</evidence>
<accession>A0A7K3WWV0</accession>
<proteinExistence type="predicted"/>
<feature type="signal peptide" evidence="1">
    <location>
        <begin position="1"/>
        <end position="24"/>
    </location>
</feature>
<gene>
    <name evidence="2" type="ORF">G3O08_18725</name>
</gene>
<dbReference type="EMBL" id="JAAGVY010000059">
    <property type="protein sequence ID" value="NEN25531.1"/>
    <property type="molecule type" value="Genomic_DNA"/>
</dbReference>
<evidence type="ECO:0000256" key="1">
    <source>
        <dbReference type="SAM" id="SignalP"/>
    </source>
</evidence>
<dbReference type="Proteomes" id="UP000486602">
    <property type="component" value="Unassembled WGS sequence"/>
</dbReference>
<keyword evidence="1" id="KW-0732">Signal</keyword>
<reference evidence="2 3" key="1">
    <citation type="submission" date="2020-02" db="EMBL/GenBank/DDBJ databases">
        <title>Out from the shadows clarifying the taxonomy of the family Cryomorphaceae and related taxa by utilizing the GTDB taxonomic framework.</title>
        <authorList>
            <person name="Bowman J.P."/>
        </authorList>
    </citation>
    <scope>NUCLEOTIDE SEQUENCE [LARGE SCALE GENOMIC DNA]</scope>
    <source>
        <strain evidence="2 3">QSSC 1-22</strain>
    </source>
</reference>
<comment type="caution">
    <text evidence="2">The sequence shown here is derived from an EMBL/GenBank/DDBJ whole genome shotgun (WGS) entry which is preliminary data.</text>
</comment>
<protein>
    <recommendedName>
        <fullName evidence="4">Outer membrane beta-barrel protein</fullName>
    </recommendedName>
</protein>
<dbReference type="AlphaFoldDB" id="A0A7K3WWV0"/>
<sequence>MKKQILIAISIFSVSALFSQGSVADTTLRMSLFQFQGGFHQPFGDMGEKYGTSASVGFSYAYKTGKNILLGADFNYLFGNNVKDANTMFHGLRLSNGKVVGINEEFINALILERGYAAGFYVGKIFSGLGRNPNSGIVVKLGLNYFEHRTYIETRQDDYAPLEDDYLKNYDRKIAGLALYEFVGFQHFGNNRYANFFAGFDFYQGFTTDYRSYNIDLMQKTDNNYFDILIGFRVGWVIPIYKQAANKFYIN</sequence>
<evidence type="ECO:0008006" key="4">
    <source>
        <dbReference type="Google" id="ProtNLM"/>
    </source>
</evidence>
<organism evidence="2 3">
    <name type="scientific">Cryomorpha ignava</name>
    <dbReference type="NCBI Taxonomy" id="101383"/>
    <lineage>
        <taxon>Bacteria</taxon>
        <taxon>Pseudomonadati</taxon>
        <taxon>Bacteroidota</taxon>
        <taxon>Flavobacteriia</taxon>
        <taxon>Flavobacteriales</taxon>
        <taxon>Cryomorphaceae</taxon>
        <taxon>Cryomorpha</taxon>
    </lineage>
</organism>